<name>A0ABW3JG29_9HYPH</name>
<evidence type="ECO:0000256" key="6">
    <source>
        <dbReference type="ARBA" id="ARBA00022485"/>
    </source>
</evidence>
<dbReference type="CDD" id="cd03431">
    <property type="entry name" value="NUDIX_DNA_Glycosylase_C-MutY"/>
    <property type="match status" value="1"/>
</dbReference>
<dbReference type="InterPro" id="IPR005760">
    <property type="entry name" value="A/G_AdeGlyc_MutY"/>
</dbReference>
<dbReference type="InterPro" id="IPR003651">
    <property type="entry name" value="Endonuclease3_FeS-loop_motif"/>
</dbReference>
<evidence type="ECO:0000256" key="7">
    <source>
        <dbReference type="ARBA" id="ARBA00022723"/>
    </source>
</evidence>
<evidence type="ECO:0000256" key="4">
    <source>
        <dbReference type="ARBA" id="ARBA00012045"/>
    </source>
</evidence>
<dbReference type="PANTHER" id="PTHR42944">
    <property type="entry name" value="ADENINE DNA GLYCOSYLASE"/>
    <property type="match status" value="1"/>
</dbReference>
<sequence length="350" mass="38098">MAAKLLAWYDREGRTLPWRIRPGAEETPDPYKVWLSEVMLQQTTVKAVLPRYGRFLGRWPRVEDLAAAPLGDVLAEWAGLGYYARARNLHACARVVAEEHCGEFPSTEAGLKKLPGIGDYTAAAIASIAFNEPATPVDGNIERVMARLFALKTPLPEAKPEIKAMAASLTPPDRPGDFAQALMDLGAQICTPKRPACGLCPIRPDCEGLAEGLAEVLPYKAEKAERPTRLGTAFLGVRADGAVLLRERPPKGLLGGMLEVPSTPWGPKDAAEPLAFAPLEADWRMTVGLVEHTFTHFHLKLQVYAAAVPEDATLSEAAEPERCRWVARRDLASAALPSVMRKVLRQGLGE</sequence>
<dbReference type="PROSITE" id="PS00764">
    <property type="entry name" value="ENDONUCLEASE_III_1"/>
    <property type="match status" value="1"/>
</dbReference>
<dbReference type="InterPro" id="IPR000445">
    <property type="entry name" value="HhH_motif"/>
</dbReference>
<dbReference type="InterPro" id="IPR011257">
    <property type="entry name" value="DNA_glycosylase"/>
</dbReference>
<comment type="similarity">
    <text evidence="3 14">Belongs to the Nth/MutY family.</text>
</comment>
<dbReference type="EMBL" id="JBHTJO010000002">
    <property type="protein sequence ID" value="MFD0988397.1"/>
    <property type="molecule type" value="Genomic_DNA"/>
</dbReference>
<comment type="cofactor">
    <cofactor evidence="14">
        <name>[4Fe-4S] cluster</name>
        <dbReference type="ChEBI" id="CHEBI:49883"/>
    </cofactor>
    <text evidence="14">Binds 1 [4Fe-4S] cluster.</text>
</comment>
<dbReference type="InterPro" id="IPR004036">
    <property type="entry name" value="Endonuclease-III-like_CS2"/>
</dbReference>
<dbReference type="CDD" id="cd00056">
    <property type="entry name" value="ENDO3c"/>
    <property type="match status" value="1"/>
</dbReference>
<evidence type="ECO:0000256" key="9">
    <source>
        <dbReference type="ARBA" id="ARBA00022801"/>
    </source>
</evidence>
<evidence type="ECO:0000256" key="11">
    <source>
        <dbReference type="ARBA" id="ARBA00023014"/>
    </source>
</evidence>
<dbReference type="PROSITE" id="PS01155">
    <property type="entry name" value="ENDONUCLEASE_III_2"/>
    <property type="match status" value="1"/>
</dbReference>
<dbReference type="SUPFAM" id="SSF48150">
    <property type="entry name" value="DNA-glycosylase"/>
    <property type="match status" value="1"/>
</dbReference>
<dbReference type="SUPFAM" id="SSF55811">
    <property type="entry name" value="Nudix"/>
    <property type="match status" value="1"/>
</dbReference>
<keyword evidence="17" id="KW-1185">Reference proteome</keyword>
<evidence type="ECO:0000256" key="12">
    <source>
        <dbReference type="ARBA" id="ARBA00023204"/>
    </source>
</evidence>
<comment type="function">
    <text evidence="2">Adenine glycosylase active on G-A mispairs. MutY also corrects error-prone DNA synthesis past GO lesions which are due to the oxidatively damaged form of guanine: 7,8-dihydro-8-oxoguanine (8-oxo-dGTP).</text>
</comment>
<protein>
    <recommendedName>
        <fullName evidence="5 14">Adenine DNA glycosylase</fullName>
        <ecNumber evidence="4 14">3.2.2.31</ecNumber>
    </recommendedName>
</protein>
<dbReference type="Gene3D" id="3.90.79.10">
    <property type="entry name" value="Nucleoside Triphosphate Pyrophosphohydrolase"/>
    <property type="match status" value="1"/>
</dbReference>
<dbReference type="PANTHER" id="PTHR42944:SF1">
    <property type="entry name" value="ADENINE DNA GLYCOSYLASE"/>
    <property type="match status" value="1"/>
</dbReference>
<dbReference type="Pfam" id="PF00730">
    <property type="entry name" value="HhH-GPD"/>
    <property type="match status" value="1"/>
</dbReference>
<dbReference type="Gene3D" id="1.10.1670.10">
    <property type="entry name" value="Helix-hairpin-Helix base-excision DNA repair enzymes (C-terminal)"/>
    <property type="match status" value="1"/>
</dbReference>
<evidence type="ECO:0000256" key="5">
    <source>
        <dbReference type="ARBA" id="ARBA00022023"/>
    </source>
</evidence>
<dbReference type="GO" id="GO:0000701">
    <property type="term" value="F:purine-specific mismatch base pair DNA N-glycosylase activity"/>
    <property type="evidence" value="ECO:0007669"/>
    <property type="project" value="UniProtKB-EC"/>
</dbReference>
<dbReference type="NCBIfam" id="TIGR01084">
    <property type="entry name" value="mutY"/>
    <property type="match status" value="1"/>
</dbReference>
<keyword evidence="6" id="KW-0004">4Fe-4S</keyword>
<keyword evidence="9 16" id="KW-0378">Hydrolase</keyword>
<keyword evidence="12" id="KW-0234">DNA repair</keyword>
<dbReference type="InterPro" id="IPR044298">
    <property type="entry name" value="MIG/MutY"/>
</dbReference>
<dbReference type="InterPro" id="IPR015797">
    <property type="entry name" value="NUDIX_hydrolase-like_dom_sf"/>
</dbReference>
<gene>
    <name evidence="16" type="primary">mutY</name>
    <name evidence="16" type="ORF">ACFQ2F_14960</name>
</gene>
<keyword evidence="7" id="KW-0479">Metal-binding</keyword>
<feature type="domain" description="HhH-GPD" evidence="15">
    <location>
        <begin position="39"/>
        <end position="188"/>
    </location>
</feature>
<dbReference type="RefSeq" id="WP_379091590.1">
    <property type="nucleotide sequence ID" value="NZ_JBHTJO010000002.1"/>
</dbReference>
<dbReference type="Pfam" id="PF14815">
    <property type="entry name" value="NUDIX_4"/>
    <property type="match status" value="1"/>
</dbReference>
<dbReference type="Gene3D" id="1.10.340.30">
    <property type="entry name" value="Hypothetical protein, domain 2"/>
    <property type="match status" value="1"/>
</dbReference>
<proteinExistence type="inferred from homology"/>
<dbReference type="SMART" id="SM00478">
    <property type="entry name" value="ENDO3c"/>
    <property type="match status" value="1"/>
</dbReference>
<evidence type="ECO:0000313" key="17">
    <source>
        <dbReference type="Proteomes" id="UP001597102"/>
    </source>
</evidence>
<evidence type="ECO:0000256" key="13">
    <source>
        <dbReference type="ARBA" id="ARBA00023295"/>
    </source>
</evidence>
<evidence type="ECO:0000256" key="8">
    <source>
        <dbReference type="ARBA" id="ARBA00022763"/>
    </source>
</evidence>
<dbReference type="InterPro" id="IPR029119">
    <property type="entry name" value="MutY_C"/>
</dbReference>
<organism evidence="16 17">
    <name type="scientific">Methyloligella solikamskensis</name>
    <dbReference type="NCBI Taxonomy" id="1177756"/>
    <lineage>
        <taxon>Bacteria</taxon>
        <taxon>Pseudomonadati</taxon>
        <taxon>Pseudomonadota</taxon>
        <taxon>Alphaproteobacteria</taxon>
        <taxon>Hyphomicrobiales</taxon>
        <taxon>Hyphomicrobiaceae</taxon>
        <taxon>Methyloligella</taxon>
    </lineage>
</organism>
<comment type="caution">
    <text evidence="16">The sequence shown here is derived from an EMBL/GenBank/DDBJ whole genome shotgun (WGS) entry which is preliminary data.</text>
</comment>
<dbReference type="InterPro" id="IPR023170">
    <property type="entry name" value="HhH_base_excis_C"/>
</dbReference>
<keyword evidence="10 14" id="KW-0408">Iron</keyword>
<dbReference type="Proteomes" id="UP001597102">
    <property type="component" value="Unassembled WGS sequence"/>
</dbReference>
<dbReference type="Pfam" id="PF00633">
    <property type="entry name" value="HHH"/>
    <property type="match status" value="1"/>
</dbReference>
<evidence type="ECO:0000256" key="10">
    <source>
        <dbReference type="ARBA" id="ARBA00023004"/>
    </source>
</evidence>
<dbReference type="InterPro" id="IPR003265">
    <property type="entry name" value="HhH-GPD_domain"/>
</dbReference>
<evidence type="ECO:0000313" key="16">
    <source>
        <dbReference type="EMBL" id="MFD0988397.1"/>
    </source>
</evidence>
<evidence type="ECO:0000256" key="2">
    <source>
        <dbReference type="ARBA" id="ARBA00002933"/>
    </source>
</evidence>
<keyword evidence="11" id="KW-0411">Iron-sulfur</keyword>
<dbReference type="InterPro" id="IPR004035">
    <property type="entry name" value="Endouclease-III_FeS-bd_BS"/>
</dbReference>
<keyword evidence="13 14" id="KW-0326">Glycosidase</keyword>
<keyword evidence="8 14" id="KW-0227">DNA damage</keyword>
<comment type="catalytic activity">
    <reaction evidence="1 14">
        <text>Hydrolyzes free adenine bases from 7,8-dihydro-8-oxoguanine:adenine mismatched double-stranded DNA, leaving an apurinic site.</text>
        <dbReference type="EC" id="3.2.2.31"/>
    </reaction>
</comment>
<dbReference type="EC" id="3.2.2.31" evidence="4 14"/>
<evidence type="ECO:0000256" key="1">
    <source>
        <dbReference type="ARBA" id="ARBA00000843"/>
    </source>
</evidence>
<dbReference type="SMART" id="SM00525">
    <property type="entry name" value="FES"/>
    <property type="match status" value="1"/>
</dbReference>
<reference evidence="17" key="1">
    <citation type="journal article" date="2019" name="Int. J. Syst. Evol. Microbiol.">
        <title>The Global Catalogue of Microorganisms (GCM) 10K type strain sequencing project: providing services to taxonomists for standard genome sequencing and annotation.</title>
        <authorList>
            <consortium name="The Broad Institute Genomics Platform"/>
            <consortium name="The Broad Institute Genome Sequencing Center for Infectious Disease"/>
            <person name="Wu L."/>
            <person name="Ma J."/>
        </authorList>
    </citation>
    <scope>NUCLEOTIDE SEQUENCE [LARGE SCALE GENOMIC DNA]</scope>
    <source>
        <strain evidence="17">CCUG 61697</strain>
    </source>
</reference>
<accession>A0ABW3JG29</accession>
<evidence type="ECO:0000259" key="15">
    <source>
        <dbReference type="SMART" id="SM00478"/>
    </source>
</evidence>
<evidence type="ECO:0000256" key="3">
    <source>
        <dbReference type="ARBA" id="ARBA00008343"/>
    </source>
</evidence>
<evidence type="ECO:0000256" key="14">
    <source>
        <dbReference type="RuleBase" id="RU365096"/>
    </source>
</evidence>